<evidence type="ECO:0000313" key="11">
    <source>
        <dbReference type="EMBL" id="ACI17679.1"/>
    </source>
</evidence>
<keyword evidence="12" id="KW-1185">Reference proteome</keyword>
<keyword evidence="7" id="KW-0067">ATP-binding</keyword>
<dbReference type="InterPro" id="IPR003593">
    <property type="entry name" value="AAA+_ATPase"/>
</dbReference>
<dbReference type="STRING" id="309798.COPRO5265_0840"/>
<dbReference type="EMBL" id="CP001145">
    <property type="protein sequence ID" value="ACI17679.1"/>
    <property type="molecule type" value="Genomic_DNA"/>
</dbReference>
<dbReference type="Proteomes" id="UP000001732">
    <property type="component" value="Chromosome"/>
</dbReference>
<evidence type="ECO:0000256" key="8">
    <source>
        <dbReference type="ARBA" id="ARBA00022967"/>
    </source>
</evidence>
<evidence type="ECO:0000256" key="9">
    <source>
        <dbReference type="ARBA" id="ARBA00023136"/>
    </source>
</evidence>
<dbReference type="InterPro" id="IPR050107">
    <property type="entry name" value="ABC_carbohydrate_import_ATPase"/>
</dbReference>
<protein>
    <submittedName>
        <fullName evidence="11">ABC-type sugar (Aldose) transport system, ATPase component</fullName>
    </submittedName>
</protein>
<evidence type="ECO:0000256" key="1">
    <source>
        <dbReference type="ARBA" id="ARBA00004202"/>
    </source>
</evidence>
<name>B5Y8T1_COPPD</name>
<organism evidence="11 12">
    <name type="scientific">Coprothermobacter proteolyticus (strain ATCC 35245 / DSM 5265 / OCM 4 / BT)</name>
    <dbReference type="NCBI Taxonomy" id="309798"/>
    <lineage>
        <taxon>Bacteria</taxon>
        <taxon>Pseudomonadati</taxon>
        <taxon>Coprothermobacterota</taxon>
        <taxon>Coprothermobacteria</taxon>
        <taxon>Coprothermobacterales</taxon>
        <taxon>Coprothermobacteraceae</taxon>
        <taxon>Coprothermobacter</taxon>
    </lineage>
</organism>
<dbReference type="GO" id="GO:0005886">
    <property type="term" value="C:plasma membrane"/>
    <property type="evidence" value="ECO:0007669"/>
    <property type="project" value="UniProtKB-SubCell"/>
</dbReference>
<evidence type="ECO:0000256" key="4">
    <source>
        <dbReference type="ARBA" id="ARBA00022597"/>
    </source>
</evidence>
<dbReference type="RefSeq" id="WP_012544331.1">
    <property type="nucleotide sequence ID" value="NC_011295.1"/>
</dbReference>
<dbReference type="OrthoDB" id="9771863at2"/>
<evidence type="ECO:0000259" key="10">
    <source>
        <dbReference type="PROSITE" id="PS50893"/>
    </source>
</evidence>
<dbReference type="InterPro" id="IPR003439">
    <property type="entry name" value="ABC_transporter-like_ATP-bd"/>
</dbReference>
<keyword evidence="2" id="KW-0813">Transport</keyword>
<accession>B5Y8T1</accession>
<keyword evidence="3" id="KW-1003">Cell membrane</keyword>
<sequence>MDTPLIELRNISKSFGEVQVLFDVNMKVKEGEIHCLVGENGAGKSTLMKILSGVYPYGQYSGEILIEGHPVQFHSIRDSEKAGISIIYQELSLVPEMMVYENIFLSNEIRKGLVVDTEKEIDEAGRLLKMVKADYISPTAKVKNLSVSMQQLVEIAKALSSKPKALILDEPTSALSELESENLLNLLKELKARGMTIILISHRLKEVLQVADSITVLRDGRSVAYFDRREQEVDEATIIKYMVGREIANLYPPKIAEPTDEVVFELKNWTVINPSTGRYLAKDVNLKIHRGEIVGLFGLIGAGRTELGLSIFGNPYGYTVQGEMFVEGKQVNPRSPAEAIKNGIFYLTEDRKERGLILIETIRKNIALANLEAVSRGLIVDDEKEIQVANNFVKRLSIKAPNVEAKISTLSGGTQQKVLVAKGLFTEPKVLILDEPTRGIDVGAKFEIYTLMRELAKEGKAILLISSELPEILGMSDRIYVMGRGRITGELSADQADQETVMKYAID</sequence>
<dbReference type="GO" id="GO:0016887">
    <property type="term" value="F:ATP hydrolysis activity"/>
    <property type="evidence" value="ECO:0007669"/>
    <property type="project" value="InterPro"/>
</dbReference>
<dbReference type="GO" id="GO:0005524">
    <property type="term" value="F:ATP binding"/>
    <property type="evidence" value="ECO:0007669"/>
    <property type="project" value="UniProtKB-KW"/>
</dbReference>
<keyword evidence="4" id="KW-0762">Sugar transport</keyword>
<dbReference type="HOGENOM" id="CLU_000604_92_3_9"/>
<dbReference type="CDD" id="cd03215">
    <property type="entry name" value="ABC_Carb_Monos_II"/>
    <property type="match status" value="1"/>
</dbReference>
<evidence type="ECO:0000256" key="3">
    <source>
        <dbReference type="ARBA" id="ARBA00022475"/>
    </source>
</evidence>
<dbReference type="FunFam" id="3.40.50.300:FF:000127">
    <property type="entry name" value="Ribose import ATP-binding protein RbsA"/>
    <property type="match status" value="1"/>
</dbReference>
<dbReference type="PROSITE" id="PS50893">
    <property type="entry name" value="ABC_TRANSPORTER_2"/>
    <property type="match status" value="2"/>
</dbReference>
<dbReference type="SUPFAM" id="SSF52540">
    <property type="entry name" value="P-loop containing nucleoside triphosphate hydrolases"/>
    <property type="match status" value="2"/>
</dbReference>
<proteinExistence type="predicted"/>
<dbReference type="KEGG" id="cpo:COPRO5265_0840"/>
<dbReference type="Pfam" id="PF00005">
    <property type="entry name" value="ABC_tran"/>
    <property type="match status" value="2"/>
</dbReference>
<feature type="domain" description="ABC transporter" evidence="10">
    <location>
        <begin position="6"/>
        <end position="244"/>
    </location>
</feature>
<dbReference type="PANTHER" id="PTHR43790">
    <property type="entry name" value="CARBOHYDRATE TRANSPORT ATP-BINDING PROTEIN MG119-RELATED"/>
    <property type="match status" value="1"/>
</dbReference>
<evidence type="ECO:0000313" key="12">
    <source>
        <dbReference type="Proteomes" id="UP000001732"/>
    </source>
</evidence>
<keyword evidence="6" id="KW-0547">Nucleotide-binding</keyword>
<dbReference type="Gene3D" id="3.40.50.300">
    <property type="entry name" value="P-loop containing nucleotide triphosphate hydrolases"/>
    <property type="match status" value="2"/>
</dbReference>
<keyword evidence="9" id="KW-0472">Membrane</keyword>
<evidence type="ECO:0000256" key="5">
    <source>
        <dbReference type="ARBA" id="ARBA00022737"/>
    </source>
</evidence>
<evidence type="ECO:0000256" key="6">
    <source>
        <dbReference type="ARBA" id="ARBA00022741"/>
    </source>
</evidence>
<keyword evidence="5" id="KW-0677">Repeat</keyword>
<dbReference type="PANTHER" id="PTHR43790:SF1">
    <property type="entry name" value="XYLOSE IMPORT ATP-BINDING PROTEIN XYLG"/>
    <property type="match status" value="1"/>
</dbReference>
<dbReference type="AlphaFoldDB" id="B5Y8T1"/>
<gene>
    <name evidence="11" type="primary">mglA</name>
    <name evidence="11" type="ordered locus">COPRO5265_0840</name>
</gene>
<dbReference type="SMART" id="SM00382">
    <property type="entry name" value="AAA"/>
    <property type="match status" value="2"/>
</dbReference>
<evidence type="ECO:0000256" key="7">
    <source>
        <dbReference type="ARBA" id="ARBA00022840"/>
    </source>
</evidence>
<dbReference type="CDD" id="cd03216">
    <property type="entry name" value="ABC_Carb_Monos_I"/>
    <property type="match status" value="1"/>
</dbReference>
<evidence type="ECO:0000256" key="2">
    <source>
        <dbReference type="ARBA" id="ARBA00022448"/>
    </source>
</evidence>
<reference evidence="12" key="1">
    <citation type="submission" date="2008-08" db="EMBL/GenBank/DDBJ databases">
        <title>The complete genome sequence of Coprothermobacter proteolyticus strain ATCC 5245 / DSM 5265 / BT.</title>
        <authorList>
            <person name="Dodson R.J."/>
            <person name="Durkin A.S."/>
            <person name="Wu M."/>
            <person name="Eisen J."/>
            <person name="Sutton G."/>
        </authorList>
    </citation>
    <scope>NUCLEOTIDE SEQUENCE [LARGE SCALE GENOMIC DNA]</scope>
    <source>
        <strain evidence="12">ATCC 35245 / DSM 5265 / OCM 4 / BT</strain>
    </source>
</reference>
<feature type="domain" description="ABC transporter" evidence="10">
    <location>
        <begin position="266"/>
        <end position="505"/>
    </location>
</feature>
<comment type="subcellular location">
    <subcellularLocation>
        <location evidence="1">Cell membrane</location>
        <topology evidence="1">Peripheral membrane protein</topology>
    </subcellularLocation>
</comment>
<dbReference type="InterPro" id="IPR027417">
    <property type="entry name" value="P-loop_NTPase"/>
</dbReference>
<dbReference type="eggNOG" id="COG1129">
    <property type="taxonomic scope" value="Bacteria"/>
</dbReference>
<reference evidence="11 12" key="2">
    <citation type="journal article" date="2014" name="Genome Announc.">
        <title>Complete Genome Sequence of Coprothermobacter proteolyticus DSM 5265.</title>
        <authorList>
            <person name="Alexiev A."/>
            <person name="Coil D.A."/>
            <person name="Badger J.H."/>
            <person name="Enticknap J."/>
            <person name="Ward N."/>
            <person name="Robb F.T."/>
            <person name="Eisen J.A."/>
        </authorList>
    </citation>
    <scope>NUCLEOTIDE SEQUENCE [LARGE SCALE GENOMIC DNA]</scope>
    <source>
        <strain evidence="12">ATCC 35245 / DSM 5265 / OCM 4 / BT</strain>
    </source>
</reference>
<keyword evidence="8" id="KW-1278">Translocase</keyword>